<proteinExistence type="inferred from homology"/>
<feature type="site" description="Transition state stabilizer" evidence="7">
    <location>
        <position position="29"/>
    </location>
</feature>
<evidence type="ECO:0000256" key="4">
    <source>
        <dbReference type="ARBA" id="ARBA00022679"/>
    </source>
</evidence>
<sequence>MSSTASAQRIGVIVVAGGSGQRLGYGVPKARVPVAGIPMLTRALAGVHESGIADAVAVAVPAGDTELRGICAAAGFDVPVAVVDGGATRSESVHAALAALPQDLDAVLVHDAARALTPPQVFHRVAAALAAGAAAVIPAVPVVDTVKQAAPPATTTGDADSADGTHSLAPDRLERVAATPDRSRLRAVQTPQGFEAALLRRAHADAGPDPEAATDDAMLVEALGAAVHLVPGAQESLKITTPLDLLLAEALLARGLSMADRMAGSQPAPFPSTPDQES</sequence>
<dbReference type="Pfam" id="PF01128">
    <property type="entry name" value="IspD"/>
    <property type="match status" value="1"/>
</dbReference>
<protein>
    <recommendedName>
        <fullName evidence="7">2-C-methyl-D-erythritol 4-phosphate cytidylyltransferase</fullName>
        <ecNumber evidence="7">2.7.7.60</ecNumber>
    </recommendedName>
    <alternativeName>
        <fullName evidence="7">4-diphosphocytidyl-2C-methyl-D-erythritol synthase</fullName>
    </alternativeName>
    <alternativeName>
        <fullName evidence="7">MEP cytidylyltransferase</fullName>
        <shortName evidence="7">MCT</shortName>
    </alternativeName>
</protein>
<dbReference type="PANTHER" id="PTHR32125">
    <property type="entry name" value="2-C-METHYL-D-ERYTHRITOL 4-PHOSPHATE CYTIDYLYLTRANSFERASE, CHLOROPLASTIC"/>
    <property type="match status" value="1"/>
</dbReference>
<dbReference type="InterPro" id="IPR034683">
    <property type="entry name" value="IspD/TarI"/>
</dbReference>
<dbReference type="PATRIC" id="fig|1461584.3.peg.11"/>
<keyword evidence="4 7" id="KW-0808">Transferase</keyword>
<reference evidence="9" key="1">
    <citation type="submission" date="2014-07" db="EMBL/GenBank/DDBJ databases">
        <authorList>
            <person name="Urmite Genomes Urmite Genomes"/>
        </authorList>
    </citation>
    <scope>NUCLEOTIDE SEQUENCE</scope>
    <source>
        <strain evidence="9">11W110_air</strain>
    </source>
</reference>
<dbReference type="PROSITE" id="PS01295">
    <property type="entry name" value="ISPD"/>
    <property type="match status" value="1"/>
</dbReference>
<dbReference type="InterPro" id="IPR018294">
    <property type="entry name" value="ISPD_synthase_CS"/>
</dbReference>
<dbReference type="Gene3D" id="3.90.550.10">
    <property type="entry name" value="Spore Coat Polysaccharide Biosynthesis Protein SpsA, Chain A"/>
    <property type="match status" value="1"/>
</dbReference>
<dbReference type="GO" id="GO:0019288">
    <property type="term" value="P:isopentenyl diphosphate biosynthetic process, methylerythritol 4-phosphate pathway"/>
    <property type="evidence" value="ECO:0007669"/>
    <property type="project" value="UniProtKB-UniRule"/>
</dbReference>
<dbReference type="HAMAP" id="MF_00108">
    <property type="entry name" value="IspD"/>
    <property type="match status" value="1"/>
</dbReference>
<dbReference type="PANTHER" id="PTHR32125:SF4">
    <property type="entry name" value="2-C-METHYL-D-ERYTHRITOL 4-PHOSPHATE CYTIDYLYLTRANSFERASE, CHLOROPLASTIC"/>
    <property type="match status" value="1"/>
</dbReference>
<feature type="site" description="Transition state stabilizer" evidence="7">
    <location>
        <position position="22"/>
    </location>
</feature>
<organism evidence="9">
    <name type="scientific">Arthrobacter saudimassiliensis</name>
    <dbReference type="NCBI Taxonomy" id="1461584"/>
    <lineage>
        <taxon>Bacteria</taxon>
        <taxon>Bacillati</taxon>
        <taxon>Actinomycetota</taxon>
        <taxon>Actinomycetes</taxon>
        <taxon>Micrococcales</taxon>
        <taxon>Micrococcaceae</taxon>
        <taxon>Arthrobacter</taxon>
    </lineage>
</organism>
<dbReference type="InterPro" id="IPR050088">
    <property type="entry name" value="IspD/TarI_cytidylyltransf_bact"/>
</dbReference>
<feature type="region of interest" description="Disordered" evidence="8">
    <location>
        <begin position="151"/>
        <end position="170"/>
    </location>
</feature>
<keyword evidence="6 7" id="KW-0414">Isoprene biosynthesis</keyword>
<dbReference type="EC" id="2.7.7.60" evidence="7"/>
<gene>
    <name evidence="7 9" type="primary">ispD</name>
    <name evidence="9" type="ORF">BN1051_00012</name>
</gene>
<evidence type="ECO:0000256" key="2">
    <source>
        <dbReference type="ARBA" id="ARBA00004787"/>
    </source>
</evidence>
<evidence type="ECO:0000256" key="7">
    <source>
        <dbReference type="HAMAP-Rule" id="MF_00108"/>
    </source>
</evidence>
<evidence type="ECO:0000256" key="6">
    <source>
        <dbReference type="ARBA" id="ARBA00023229"/>
    </source>
</evidence>
<feature type="site" description="Positions MEP for the nucleophilic attack" evidence="7">
    <location>
        <position position="182"/>
    </location>
</feature>
<name>A0A078MNZ0_9MICC</name>
<dbReference type="SUPFAM" id="SSF53448">
    <property type="entry name" value="Nucleotide-diphospho-sugar transferases"/>
    <property type="match status" value="1"/>
</dbReference>
<evidence type="ECO:0000256" key="5">
    <source>
        <dbReference type="ARBA" id="ARBA00022695"/>
    </source>
</evidence>
<feature type="compositionally biased region" description="Low complexity" evidence="8">
    <location>
        <begin position="151"/>
        <end position="165"/>
    </location>
</feature>
<dbReference type="InterPro" id="IPR029044">
    <property type="entry name" value="Nucleotide-diphossugar_trans"/>
</dbReference>
<dbReference type="AlphaFoldDB" id="A0A078MNZ0"/>
<dbReference type="GO" id="GO:0050518">
    <property type="term" value="F:2-C-methyl-D-erythritol 4-phosphate cytidylyltransferase activity"/>
    <property type="evidence" value="ECO:0007669"/>
    <property type="project" value="UniProtKB-UniRule"/>
</dbReference>
<feature type="site" description="Positions MEP for the nucleophilic attack" evidence="7">
    <location>
        <position position="238"/>
    </location>
</feature>
<dbReference type="UniPathway" id="UPA00056">
    <property type="reaction ID" value="UER00093"/>
</dbReference>
<evidence type="ECO:0000256" key="8">
    <source>
        <dbReference type="SAM" id="MobiDB-lite"/>
    </source>
</evidence>
<evidence type="ECO:0000313" key="9">
    <source>
        <dbReference type="EMBL" id="CEA06561.1"/>
    </source>
</evidence>
<evidence type="ECO:0000256" key="3">
    <source>
        <dbReference type="ARBA" id="ARBA00009789"/>
    </source>
</evidence>
<dbReference type="CDD" id="cd02516">
    <property type="entry name" value="CDP-ME_synthetase"/>
    <property type="match status" value="1"/>
</dbReference>
<comment type="pathway">
    <text evidence="2 7">Isoprenoid biosynthesis; isopentenyl diphosphate biosynthesis via DXP pathway; isopentenyl diphosphate from 1-deoxy-D-xylulose 5-phosphate: step 2/6.</text>
</comment>
<comment type="function">
    <text evidence="7">Catalyzes the formation of 4-diphosphocytidyl-2-C-methyl-D-erythritol from CTP and 2-C-methyl-D-erythritol 4-phosphate (MEP).</text>
</comment>
<keyword evidence="5 7" id="KW-0548">Nucleotidyltransferase</keyword>
<accession>A0A078MNZ0</accession>
<evidence type="ECO:0000256" key="1">
    <source>
        <dbReference type="ARBA" id="ARBA00001282"/>
    </source>
</evidence>
<dbReference type="EMBL" id="LN483070">
    <property type="protein sequence ID" value="CEA06561.1"/>
    <property type="molecule type" value="Genomic_DNA"/>
</dbReference>
<comment type="similarity">
    <text evidence="3 7">Belongs to the IspD/TarI cytidylyltransferase family. IspD subfamily.</text>
</comment>
<dbReference type="InterPro" id="IPR001228">
    <property type="entry name" value="IspD"/>
</dbReference>
<dbReference type="NCBIfam" id="TIGR00453">
    <property type="entry name" value="ispD"/>
    <property type="match status" value="1"/>
</dbReference>
<comment type="catalytic activity">
    <reaction evidence="1 7">
        <text>2-C-methyl-D-erythritol 4-phosphate + CTP + H(+) = 4-CDP-2-C-methyl-D-erythritol + diphosphate</text>
        <dbReference type="Rhea" id="RHEA:13429"/>
        <dbReference type="ChEBI" id="CHEBI:15378"/>
        <dbReference type="ChEBI" id="CHEBI:33019"/>
        <dbReference type="ChEBI" id="CHEBI:37563"/>
        <dbReference type="ChEBI" id="CHEBI:57823"/>
        <dbReference type="ChEBI" id="CHEBI:58262"/>
        <dbReference type="EC" id="2.7.7.60"/>
    </reaction>
</comment>